<feature type="domain" description="ABC transmembrane type-1" evidence="7">
    <location>
        <begin position="188"/>
        <end position="383"/>
    </location>
</feature>
<sequence>MPAHGASALATKSRIWPDKLGVIIAAIVVFSLSLQPFALLRANRIVPANGEMIWSALPPAQAMAVIAAVLLVSLLLFLRTSVRLRLAVSITVIALLAVAVGRAGVYLTPADNNYARVSPGGSFYLMLFAFSIALADATVRLKLSPLKRIGFLCLAMAAIALLLVSGAWNDLSLLKEYHNRASAFWSEGRTHIELAFGSLVAASIVGIPLGIVCFRVSRIRAAILNALNVLQTIPSMALFGLLIAPLAWVGTHVPGAAALGIAGIGFAPAFVALFAYSLLPVVSNTVAGLDGVPGAARDAARGMGMTAHQLLFSIELPLAFPVILTGIRIVLVQNIGLAVIAGLIGGGGYGTFVFQGISQTATDLVLLGAMPVVGMAFAAAILLDAAVELSQSRGRTMSEEGRPA</sequence>
<dbReference type="GO" id="GO:0055085">
    <property type="term" value="P:transmembrane transport"/>
    <property type="evidence" value="ECO:0007669"/>
    <property type="project" value="InterPro"/>
</dbReference>
<reference evidence="8 9" key="1">
    <citation type="submission" date="2019-06" db="EMBL/GenBank/DDBJ databases">
        <authorList>
            <person name="Li M."/>
        </authorList>
    </citation>
    <scope>NUCLEOTIDE SEQUENCE [LARGE SCALE GENOMIC DNA]</scope>
    <source>
        <strain evidence="8 9">BGMRC2036</strain>
    </source>
</reference>
<feature type="transmembrane region" description="Helical" evidence="6">
    <location>
        <begin position="149"/>
        <end position="168"/>
    </location>
</feature>
<gene>
    <name evidence="8" type="ORF">FJU08_15340</name>
</gene>
<accession>A0A506U4E1</accession>
<proteinExistence type="inferred from homology"/>
<comment type="caution">
    <text evidence="8">The sequence shown here is derived from an EMBL/GenBank/DDBJ whole genome shotgun (WGS) entry which is preliminary data.</text>
</comment>
<organism evidence="8 9">
    <name type="scientific">Martelella alba</name>
    <dbReference type="NCBI Taxonomy" id="2590451"/>
    <lineage>
        <taxon>Bacteria</taxon>
        <taxon>Pseudomonadati</taxon>
        <taxon>Pseudomonadota</taxon>
        <taxon>Alphaproteobacteria</taxon>
        <taxon>Hyphomicrobiales</taxon>
        <taxon>Aurantimonadaceae</taxon>
        <taxon>Martelella</taxon>
    </lineage>
</organism>
<feature type="transmembrane region" description="Helical" evidence="6">
    <location>
        <begin position="337"/>
        <end position="357"/>
    </location>
</feature>
<evidence type="ECO:0000256" key="5">
    <source>
        <dbReference type="ARBA" id="ARBA00023136"/>
    </source>
</evidence>
<feature type="transmembrane region" description="Helical" evidence="6">
    <location>
        <begin position="60"/>
        <end position="78"/>
    </location>
</feature>
<dbReference type="InterPro" id="IPR000515">
    <property type="entry name" value="MetI-like"/>
</dbReference>
<evidence type="ECO:0000256" key="6">
    <source>
        <dbReference type="RuleBase" id="RU363032"/>
    </source>
</evidence>
<name>A0A506U4E1_9HYPH</name>
<dbReference type="PROSITE" id="PS50928">
    <property type="entry name" value="ABC_TM1"/>
    <property type="match status" value="1"/>
</dbReference>
<dbReference type="GO" id="GO:0031460">
    <property type="term" value="P:glycine betaine transport"/>
    <property type="evidence" value="ECO:0007669"/>
    <property type="project" value="TreeGrafter"/>
</dbReference>
<protein>
    <submittedName>
        <fullName evidence="8">ABC transporter permease</fullName>
    </submittedName>
</protein>
<comment type="similarity">
    <text evidence="6">Belongs to the binding-protein-dependent transport system permease family.</text>
</comment>
<feature type="transmembrane region" description="Helical" evidence="6">
    <location>
        <begin position="310"/>
        <end position="331"/>
    </location>
</feature>
<evidence type="ECO:0000256" key="3">
    <source>
        <dbReference type="ARBA" id="ARBA00022692"/>
    </source>
</evidence>
<dbReference type="PANTHER" id="PTHR30177">
    <property type="entry name" value="GLYCINE BETAINE/L-PROLINE TRANSPORT SYSTEM PERMEASE PROTEIN PROW"/>
    <property type="match status" value="1"/>
</dbReference>
<dbReference type="OrthoDB" id="9801163at2"/>
<dbReference type="InterPro" id="IPR035906">
    <property type="entry name" value="MetI-like_sf"/>
</dbReference>
<feature type="transmembrane region" description="Helical" evidence="6">
    <location>
        <begin position="256"/>
        <end position="279"/>
    </location>
</feature>
<dbReference type="PANTHER" id="PTHR30177:SF30">
    <property type="entry name" value="GLYCINE BETAINE UPTAKE SYSTEM PERMEASE PROTEIN YEHY"/>
    <property type="match status" value="1"/>
</dbReference>
<feature type="transmembrane region" description="Helical" evidence="6">
    <location>
        <begin position="226"/>
        <end position="250"/>
    </location>
</feature>
<evidence type="ECO:0000259" key="7">
    <source>
        <dbReference type="PROSITE" id="PS50928"/>
    </source>
</evidence>
<feature type="transmembrane region" description="Helical" evidence="6">
    <location>
        <begin position="364"/>
        <end position="383"/>
    </location>
</feature>
<evidence type="ECO:0000313" key="9">
    <source>
        <dbReference type="Proteomes" id="UP000318801"/>
    </source>
</evidence>
<dbReference type="CDD" id="cd06261">
    <property type="entry name" value="TM_PBP2"/>
    <property type="match status" value="1"/>
</dbReference>
<keyword evidence="2 6" id="KW-0813">Transport</keyword>
<dbReference type="GO" id="GO:0005886">
    <property type="term" value="C:plasma membrane"/>
    <property type="evidence" value="ECO:0007669"/>
    <property type="project" value="UniProtKB-SubCell"/>
</dbReference>
<dbReference type="Proteomes" id="UP000318801">
    <property type="component" value="Unassembled WGS sequence"/>
</dbReference>
<evidence type="ECO:0000256" key="1">
    <source>
        <dbReference type="ARBA" id="ARBA00004651"/>
    </source>
</evidence>
<dbReference type="SUPFAM" id="SSF161098">
    <property type="entry name" value="MetI-like"/>
    <property type="match status" value="1"/>
</dbReference>
<feature type="transmembrane region" description="Helical" evidence="6">
    <location>
        <begin position="194"/>
        <end position="214"/>
    </location>
</feature>
<evidence type="ECO:0000256" key="4">
    <source>
        <dbReference type="ARBA" id="ARBA00022989"/>
    </source>
</evidence>
<keyword evidence="5 6" id="KW-0472">Membrane</keyword>
<dbReference type="Gene3D" id="1.10.3720.10">
    <property type="entry name" value="MetI-like"/>
    <property type="match status" value="1"/>
</dbReference>
<feature type="transmembrane region" description="Helical" evidence="6">
    <location>
        <begin position="20"/>
        <end position="40"/>
    </location>
</feature>
<evidence type="ECO:0000256" key="2">
    <source>
        <dbReference type="ARBA" id="ARBA00022448"/>
    </source>
</evidence>
<dbReference type="EMBL" id="VHLG01000010">
    <property type="protein sequence ID" value="TPW29222.1"/>
    <property type="molecule type" value="Genomic_DNA"/>
</dbReference>
<feature type="transmembrane region" description="Helical" evidence="6">
    <location>
        <begin position="85"/>
        <end position="105"/>
    </location>
</feature>
<keyword evidence="9" id="KW-1185">Reference proteome</keyword>
<dbReference type="Pfam" id="PF00528">
    <property type="entry name" value="BPD_transp_1"/>
    <property type="match status" value="1"/>
</dbReference>
<comment type="subcellular location">
    <subcellularLocation>
        <location evidence="1 6">Cell membrane</location>
        <topology evidence="1 6">Multi-pass membrane protein</topology>
    </subcellularLocation>
</comment>
<evidence type="ECO:0000313" key="8">
    <source>
        <dbReference type="EMBL" id="TPW29222.1"/>
    </source>
</evidence>
<dbReference type="InterPro" id="IPR051204">
    <property type="entry name" value="ABC_transp_perm/SBD"/>
</dbReference>
<dbReference type="AlphaFoldDB" id="A0A506U4E1"/>
<keyword evidence="4 6" id="KW-1133">Transmembrane helix</keyword>
<dbReference type="RefSeq" id="WP_141149896.1">
    <property type="nucleotide sequence ID" value="NZ_VHLG01000010.1"/>
</dbReference>
<keyword evidence="3 6" id="KW-0812">Transmembrane</keyword>
<feature type="transmembrane region" description="Helical" evidence="6">
    <location>
        <begin position="117"/>
        <end position="137"/>
    </location>
</feature>